<reference evidence="5 6" key="1">
    <citation type="journal article" date="2019" name="Int. J. Syst. Evol. Microbiol.">
        <title>The Global Catalogue of Microorganisms (GCM) 10K type strain sequencing project: providing services to taxonomists for standard genome sequencing and annotation.</title>
        <authorList>
            <consortium name="The Broad Institute Genomics Platform"/>
            <consortium name="The Broad Institute Genome Sequencing Center for Infectious Disease"/>
            <person name="Wu L."/>
            <person name="Ma J."/>
        </authorList>
    </citation>
    <scope>NUCLEOTIDE SEQUENCE [LARGE SCALE GENOMIC DNA]</scope>
    <source>
        <strain evidence="5 6">JCM 14718</strain>
    </source>
</reference>
<dbReference type="InterPro" id="IPR050740">
    <property type="entry name" value="Aldehyde_DH_Superfamily"/>
</dbReference>
<dbReference type="EMBL" id="BAAANY010000019">
    <property type="protein sequence ID" value="GAA1691446.1"/>
    <property type="molecule type" value="Genomic_DNA"/>
</dbReference>
<gene>
    <name evidence="5" type="ORF">GCM10009765_46070</name>
</gene>
<keyword evidence="6" id="KW-1185">Reference proteome</keyword>
<evidence type="ECO:0000313" key="5">
    <source>
        <dbReference type="EMBL" id="GAA1691446.1"/>
    </source>
</evidence>
<evidence type="ECO:0000256" key="3">
    <source>
        <dbReference type="RuleBase" id="RU003345"/>
    </source>
</evidence>
<dbReference type="InterPro" id="IPR016162">
    <property type="entry name" value="Ald_DH_N"/>
</dbReference>
<comment type="similarity">
    <text evidence="3">Belongs to the aldehyde dehydrogenase family.</text>
</comment>
<dbReference type="CDD" id="cd07103">
    <property type="entry name" value="ALDH_F5_SSADH_GabD"/>
    <property type="match status" value="1"/>
</dbReference>
<evidence type="ECO:0000313" key="6">
    <source>
        <dbReference type="Proteomes" id="UP001500618"/>
    </source>
</evidence>
<dbReference type="SUPFAM" id="SSF53720">
    <property type="entry name" value="ALDH-like"/>
    <property type="match status" value="1"/>
</dbReference>
<dbReference type="PANTHER" id="PTHR43353">
    <property type="entry name" value="SUCCINATE-SEMIALDEHYDE DEHYDROGENASE, MITOCHONDRIAL"/>
    <property type="match status" value="1"/>
</dbReference>
<dbReference type="Gene3D" id="3.40.309.10">
    <property type="entry name" value="Aldehyde Dehydrogenase, Chain A, domain 2"/>
    <property type="match status" value="1"/>
</dbReference>
<feature type="domain" description="Aldehyde dehydrogenase" evidence="4">
    <location>
        <begin position="37"/>
        <end position="497"/>
    </location>
</feature>
<sequence length="502" mass="53329">MGRMELVFAEVEERGVQSAEKTVIQAVHKELFIDGKWRASSTGRSLPVEDPSTGEVLCEVADAGVEDGLAALDAAVAAQKDWAAYAPRERGEILRRAYQLLLDRADDLALLMTLEMGKPVAEAKGEITYAAEFFRWFAEEAVRIDGGYATAPNGQGRFLVMRQPVGPCLLITPWNFPMAMGTRKLGPAIAAGCTVVIKPAEQTPLSMLALTDILAEAGLPAGVLNVLTTSDPGPVMEPLIKDGRIRKISFTGSTAVGKILLAQAADKVLRTSMELGGNAPFLVFDDADLDVAVEGAMMAKTRNMGEACTAANRFYVQRGVAQEFGRRLTSRMAELKVGRGTEEGVKIGPLIDNDAIAKVVELVADATAAGAKVLTGGSTVDGPGHFYPPTVLTDVPRDARMGREEIFGPVAPISVFDTEDEVIAAANDTEFGLVSYVFTTNINRALRVSERLEAGMIGLNTGLVSNPAAPFGGVKQSGVGREGGRIGIEEFLEVKYVAVGLS</sequence>
<dbReference type="InterPro" id="IPR015590">
    <property type="entry name" value="Aldehyde_DH_dom"/>
</dbReference>
<dbReference type="InterPro" id="IPR016161">
    <property type="entry name" value="Ald_DH/histidinol_DH"/>
</dbReference>
<evidence type="ECO:0000259" key="4">
    <source>
        <dbReference type="Pfam" id="PF00171"/>
    </source>
</evidence>
<evidence type="ECO:0000256" key="2">
    <source>
        <dbReference type="PROSITE-ProRule" id="PRU10007"/>
    </source>
</evidence>
<dbReference type="Gene3D" id="3.40.605.10">
    <property type="entry name" value="Aldehyde Dehydrogenase, Chain A, domain 1"/>
    <property type="match status" value="1"/>
</dbReference>
<dbReference type="InterPro" id="IPR016163">
    <property type="entry name" value="Ald_DH_C"/>
</dbReference>
<protein>
    <submittedName>
        <fullName evidence="5">NAD-dependent succinate-semialdehyde dehydrogenase</fullName>
    </submittedName>
</protein>
<dbReference type="InterPro" id="IPR029510">
    <property type="entry name" value="Ald_DH_CS_GLU"/>
</dbReference>
<proteinExistence type="inferred from homology"/>
<accession>A0ABN2HPV1</accession>
<feature type="active site" evidence="2">
    <location>
        <position position="274"/>
    </location>
</feature>
<dbReference type="PANTHER" id="PTHR43353:SF5">
    <property type="entry name" value="SUCCINATE-SEMIALDEHYDE DEHYDROGENASE, MITOCHONDRIAL"/>
    <property type="match status" value="1"/>
</dbReference>
<dbReference type="Proteomes" id="UP001500618">
    <property type="component" value="Unassembled WGS sequence"/>
</dbReference>
<comment type="caution">
    <text evidence="5">The sequence shown here is derived from an EMBL/GenBank/DDBJ whole genome shotgun (WGS) entry which is preliminary data.</text>
</comment>
<dbReference type="PROSITE" id="PS00687">
    <property type="entry name" value="ALDEHYDE_DEHYDR_GLU"/>
    <property type="match status" value="1"/>
</dbReference>
<evidence type="ECO:0000256" key="1">
    <source>
        <dbReference type="ARBA" id="ARBA00023002"/>
    </source>
</evidence>
<dbReference type="Pfam" id="PF00171">
    <property type="entry name" value="Aldedh"/>
    <property type="match status" value="1"/>
</dbReference>
<name>A0ABN2HPV1_9ACTN</name>
<keyword evidence="1 3" id="KW-0560">Oxidoreductase</keyword>
<organism evidence="5 6">
    <name type="scientific">Fodinicola feengrottensis</name>
    <dbReference type="NCBI Taxonomy" id="435914"/>
    <lineage>
        <taxon>Bacteria</taxon>
        <taxon>Bacillati</taxon>
        <taxon>Actinomycetota</taxon>
        <taxon>Actinomycetes</taxon>
        <taxon>Mycobacteriales</taxon>
        <taxon>Fodinicola</taxon>
    </lineage>
</organism>